<dbReference type="InParanoid" id="A0A251UNP9"/>
<reference evidence="2 4" key="1">
    <citation type="journal article" date="2017" name="Nature">
        <title>The sunflower genome provides insights into oil metabolism, flowering and Asterid evolution.</title>
        <authorList>
            <person name="Badouin H."/>
            <person name="Gouzy J."/>
            <person name="Grassa C.J."/>
            <person name="Murat F."/>
            <person name="Staton S.E."/>
            <person name="Cottret L."/>
            <person name="Lelandais-Briere C."/>
            <person name="Owens G.L."/>
            <person name="Carrere S."/>
            <person name="Mayjonade B."/>
            <person name="Legrand L."/>
            <person name="Gill N."/>
            <person name="Kane N.C."/>
            <person name="Bowers J.E."/>
            <person name="Hubner S."/>
            <person name="Bellec A."/>
            <person name="Berard A."/>
            <person name="Berges H."/>
            <person name="Blanchet N."/>
            <person name="Boniface M.C."/>
            <person name="Brunel D."/>
            <person name="Catrice O."/>
            <person name="Chaidir N."/>
            <person name="Claudel C."/>
            <person name="Donnadieu C."/>
            <person name="Faraut T."/>
            <person name="Fievet G."/>
            <person name="Helmstetter N."/>
            <person name="King M."/>
            <person name="Knapp S.J."/>
            <person name="Lai Z."/>
            <person name="Le Paslier M.C."/>
            <person name="Lippi Y."/>
            <person name="Lorenzon L."/>
            <person name="Mandel J.R."/>
            <person name="Marage G."/>
            <person name="Marchand G."/>
            <person name="Marquand E."/>
            <person name="Bret-Mestries E."/>
            <person name="Morien E."/>
            <person name="Nambeesan S."/>
            <person name="Nguyen T."/>
            <person name="Pegot-Espagnet P."/>
            <person name="Pouilly N."/>
            <person name="Raftis F."/>
            <person name="Sallet E."/>
            <person name="Schiex T."/>
            <person name="Thomas J."/>
            <person name="Vandecasteele C."/>
            <person name="Vares D."/>
            <person name="Vear F."/>
            <person name="Vautrin S."/>
            <person name="Crespi M."/>
            <person name="Mangin B."/>
            <person name="Burke J.M."/>
            <person name="Salse J."/>
            <person name="Munos S."/>
            <person name="Vincourt P."/>
            <person name="Rieseberg L.H."/>
            <person name="Langlade N.B."/>
        </authorList>
    </citation>
    <scope>NUCLEOTIDE SEQUENCE [LARGE SCALE GENOMIC DNA]</scope>
    <source>
        <strain evidence="4">cv. SF193</strain>
        <tissue evidence="2">Leaves</tissue>
    </source>
</reference>
<dbReference type="Proteomes" id="UP000215914">
    <property type="component" value="Chromosome 5"/>
</dbReference>
<evidence type="ECO:0000313" key="3">
    <source>
        <dbReference type="EMBL" id="OTG23941.1"/>
    </source>
</evidence>
<dbReference type="Gramene" id="mRNA:HanXRQr2_Chr05g0194941">
    <property type="protein sequence ID" value="CDS:HanXRQr2_Chr05g0194941.1"/>
    <property type="gene ID" value="HanXRQr2_Chr05g0194941"/>
</dbReference>
<evidence type="ECO:0000313" key="4">
    <source>
        <dbReference type="Proteomes" id="UP000215914"/>
    </source>
</evidence>
<dbReference type="EMBL" id="CM007894">
    <property type="protein sequence ID" value="OTG23941.1"/>
    <property type="molecule type" value="Genomic_DNA"/>
</dbReference>
<feature type="region of interest" description="Disordered" evidence="1">
    <location>
        <begin position="18"/>
        <end position="45"/>
    </location>
</feature>
<name>A0A251UNP9_HELAN</name>
<feature type="compositionally biased region" description="Basic and acidic residues" evidence="1">
    <location>
        <begin position="18"/>
        <end position="29"/>
    </location>
</feature>
<keyword evidence="4" id="KW-1185">Reference proteome</keyword>
<evidence type="ECO:0000313" key="2">
    <source>
        <dbReference type="EMBL" id="KAF5804249.1"/>
    </source>
</evidence>
<accession>A0A251UNP9</accession>
<reference evidence="3" key="2">
    <citation type="submission" date="2017-02" db="EMBL/GenBank/DDBJ databases">
        <title>Sunflower complete genome.</title>
        <authorList>
            <person name="Langlade N."/>
            <person name="Munos S."/>
        </authorList>
    </citation>
    <scope>NUCLEOTIDE SEQUENCE [LARGE SCALE GENOMIC DNA]</scope>
    <source>
        <tissue evidence="3">Leaves</tissue>
    </source>
</reference>
<evidence type="ECO:0000256" key="1">
    <source>
        <dbReference type="SAM" id="MobiDB-lite"/>
    </source>
</evidence>
<gene>
    <name evidence="3" type="ORF">HannXRQ_Chr05g0131201</name>
    <name evidence="2" type="ORF">HanXRQr2_Chr05g0194941</name>
</gene>
<reference evidence="2" key="3">
    <citation type="submission" date="2020-06" db="EMBL/GenBank/DDBJ databases">
        <title>Helianthus annuus Genome sequencing and assembly Release 2.</title>
        <authorList>
            <person name="Gouzy J."/>
            <person name="Langlade N."/>
            <person name="Munos S."/>
        </authorList>
    </citation>
    <scope>NUCLEOTIDE SEQUENCE</scope>
    <source>
        <tissue evidence="2">Leaves</tissue>
    </source>
</reference>
<sequence>MVFCCVIFLSRNNERETQYRDKQKREKLNRAAASPSIGQAPERGKPQLTKPIVRNLMVVVMFADVAARVPMTLDGEVAYTRWQEAIGVAILNPHLAIWPFRPFMPTYKERKRRVKGK</sequence>
<dbReference type="AlphaFoldDB" id="A0A251UNP9"/>
<protein>
    <submittedName>
        <fullName evidence="3">Uncharacterized protein</fullName>
    </submittedName>
</protein>
<proteinExistence type="predicted"/>
<organism evidence="3 4">
    <name type="scientific">Helianthus annuus</name>
    <name type="common">Common sunflower</name>
    <dbReference type="NCBI Taxonomy" id="4232"/>
    <lineage>
        <taxon>Eukaryota</taxon>
        <taxon>Viridiplantae</taxon>
        <taxon>Streptophyta</taxon>
        <taxon>Embryophyta</taxon>
        <taxon>Tracheophyta</taxon>
        <taxon>Spermatophyta</taxon>
        <taxon>Magnoliopsida</taxon>
        <taxon>eudicotyledons</taxon>
        <taxon>Gunneridae</taxon>
        <taxon>Pentapetalae</taxon>
        <taxon>asterids</taxon>
        <taxon>campanulids</taxon>
        <taxon>Asterales</taxon>
        <taxon>Asteraceae</taxon>
        <taxon>Asteroideae</taxon>
        <taxon>Heliantheae alliance</taxon>
        <taxon>Heliantheae</taxon>
        <taxon>Helianthus</taxon>
    </lineage>
</organism>
<dbReference type="EMBL" id="MNCJ02000320">
    <property type="protein sequence ID" value="KAF5804249.1"/>
    <property type="molecule type" value="Genomic_DNA"/>
</dbReference>